<reference evidence="1 2" key="1">
    <citation type="submission" date="2021-05" db="EMBL/GenBank/DDBJ databases">
        <title>The draft genome of Geobacter chapellei DSM 13688.</title>
        <authorList>
            <person name="Xu Z."/>
            <person name="Masuda Y."/>
            <person name="Itoh H."/>
            <person name="Senoo K."/>
        </authorList>
    </citation>
    <scope>NUCLEOTIDE SEQUENCE [LARGE SCALE GENOMIC DNA]</scope>
    <source>
        <strain evidence="1 2">DSM 13688</strain>
    </source>
</reference>
<evidence type="ECO:0000313" key="2">
    <source>
        <dbReference type="Proteomes" id="UP000784128"/>
    </source>
</evidence>
<protein>
    <recommendedName>
        <fullName evidence="3">Mut7-C RNAse domain-containing protein</fullName>
    </recommendedName>
</protein>
<name>A0ABS5U961_9BACT</name>
<organism evidence="1 2">
    <name type="scientific">Pelotalea chapellei</name>
    <dbReference type="NCBI Taxonomy" id="44671"/>
    <lineage>
        <taxon>Bacteria</taxon>
        <taxon>Pseudomonadati</taxon>
        <taxon>Thermodesulfobacteriota</taxon>
        <taxon>Desulfuromonadia</taxon>
        <taxon>Geobacterales</taxon>
        <taxon>Geobacteraceae</taxon>
        <taxon>Pelotalea</taxon>
    </lineage>
</organism>
<comment type="caution">
    <text evidence="1">The sequence shown here is derived from an EMBL/GenBank/DDBJ whole genome shotgun (WGS) entry which is preliminary data.</text>
</comment>
<dbReference type="RefSeq" id="WP_214298869.1">
    <property type="nucleotide sequence ID" value="NZ_JAHDYS010000009.1"/>
</dbReference>
<evidence type="ECO:0008006" key="3">
    <source>
        <dbReference type="Google" id="ProtNLM"/>
    </source>
</evidence>
<keyword evidence="2" id="KW-1185">Reference proteome</keyword>
<accession>A0ABS5U961</accession>
<dbReference type="EMBL" id="JAHDYS010000009">
    <property type="protein sequence ID" value="MBT1072201.1"/>
    <property type="molecule type" value="Genomic_DNA"/>
</dbReference>
<sequence length="148" mass="16384">MSKVTEKSLKEKVTSMNMGALRETLFGIKVDRGLKGYTVQLVYRDSTPPETLLSQGSASEADACISGVAQTALVFKAVQGTHKPAFTPTEIFVKQGGERCPKCATRDINPGHIKKTGDLQEQYYTCSRCETKWNNRFRLEGYEIIDAA</sequence>
<gene>
    <name evidence="1" type="ORF">KJB30_10425</name>
</gene>
<dbReference type="Proteomes" id="UP000784128">
    <property type="component" value="Unassembled WGS sequence"/>
</dbReference>
<evidence type="ECO:0000313" key="1">
    <source>
        <dbReference type="EMBL" id="MBT1072201.1"/>
    </source>
</evidence>
<proteinExistence type="predicted"/>